<dbReference type="SUPFAM" id="SSF53474">
    <property type="entry name" value="alpha/beta-Hydrolases"/>
    <property type="match status" value="1"/>
</dbReference>
<dbReference type="InterPro" id="IPR029058">
    <property type="entry name" value="AB_hydrolase_fold"/>
</dbReference>
<name>A0A084B6B7_STACB</name>
<feature type="domain" description="Dienelactone hydrolase" evidence="1">
    <location>
        <begin position="33"/>
        <end position="283"/>
    </location>
</feature>
<dbReference type="PANTHER" id="PTHR17630:SF87">
    <property type="entry name" value="DIENELACTONE HYDROLASE DOMAIN-CONTAINING PROTEIN"/>
    <property type="match status" value="1"/>
</dbReference>
<dbReference type="PANTHER" id="PTHR17630">
    <property type="entry name" value="DIENELACTONE HYDROLASE"/>
    <property type="match status" value="1"/>
</dbReference>
<dbReference type="HOGENOM" id="CLU_054590_2_3_1"/>
<dbReference type="GO" id="GO:0016787">
    <property type="term" value="F:hydrolase activity"/>
    <property type="evidence" value="ECO:0007669"/>
    <property type="project" value="InterPro"/>
</dbReference>
<keyword evidence="3" id="KW-1185">Reference proteome</keyword>
<protein>
    <recommendedName>
        <fullName evidence="1">Dienelactone hydrolase domain-containing protein</fullName>
    </recommendedName>
</protein>
<dbReference type="Gene3D" id="3.40.50.1820">
    <property type="entry name" value="alpha/beta hydrolase"/>
    <property type="match status" value="1"/>
</dbReference>
<accession>A0A084B6B7</accession>
<dbReference type="Proteomes" id="UP000028045">
    <property type="component" value="Unassembled WGS sequence"/>
</dbReference>
<evidence type="ECO:0000313" key="3">
    <source>
        <dbReference type="Proteomes" id="UP000028045"/>
    </source>
</evidence>
<organism evidence="2 3">
    <name type="scientific">Stachybotrys chartarum (strain CBS 109288 / IBT 7711)</name>
    <name type="common">Toxic black mold</name>
    <name type="synonym">Stilbospora chartarum</name>
    <dbReference type="NCBI Taxonomy" id="1280523"/>
    <lineage>
        <taxon>Eukaryota</taxon>
        <taxon>Fungi</taxon>
        <taxon>Dikarya</taxon>
        <taxon>Ascomycota</taxon>
        <taxon>Pezizomycotina</taxon>
        <taxon>Sordariomycetes</taxon>
        <taxon>Hypocreomycetidae</taxon>
        <taxon>Hypocreales</taxon>
        <taxon>Stachybotryaceae</taxon>
        <taxon>Stachybotrys</taxon>
    </lineage>
</organism>
<dbReference type="InterPro" id="IPR002925">
    <property type="entry name" value="Dienelactn_hydro"/>
</dbReference>
<gene>
    <name evidence="2" type="ORF">S7711_10104</name>
</gene>
<evidence type="ECO:0000313" key="2">
    <source>
        <dbReference type="EMBL" id="KEY73096.1"/>
    </source>
</evidence>
<reference evidence="2 3" key="1">
    <citation type="journal article" date="2014" name="BMC Genomics">
        <title>Comparative genome sequencing reveals chemotype-specific gene clusters in the toxigenic black mold Stachybotrys.</title>
        <authorList>
            <person name="Semeiks J."/>
            <person name="Borek D."/>
            <person name="Otwinowski Z."/>
            <person name="Grishin N.V."/>
        </authorList>
    </citation>
    <scope>NUCLEOTIDE SEQUENCE [LARGE SCALE GENOMIC DNA]</scope>
    <source>
        <strain evidence="3">CBS 109288 / IBT 7711</strain>
    </source>
</reference>
<proteinExistence type="predicted"/>
<dbReference type="AlphaFoldDB" id="A0A084B6B7"/>
<dbReference type="OrthoDB" id="17560at2759"/>
<dbReference type="EMBL" id="KL647923">
    <property type="protein sequence ID" value="KEY73096.1"/>
    <property type="molecule type" value="Genomic_DNA"/>
</dbReference>
<dbReference type="Pfam" id="PF01738">
    <property type="entry name" value="DLH"/>
    <property type="match status" value="1"/>
</dbReference>
<sequence length="285" mass="31233">MASSCCDSTECISGTVHKGLPIGTEETVHGLTTYITGNRTNPRGIIVIYSDVFGLNLPNNKLIADAYGKSGEWLVYMPDFFLGDPMALSIADLLIPTDPTKQSKLGWFTGLLAHVPSFLVWSTRHTATKSDKVCTEFLAELRRATPKSQKIGIVGFCWGGKYAVRACLASKQIEVDGQQVPLVDAAVALHPSHLSVPGDVEDLVVPVSFGWGVEDTVSRFEQKAKVEALHAQSSKEGKKVPEIEHKVYKPGRHGFAVRGNPDHAEERACLEDSVTQVLEWFSRWL</sequence>
<evidence type="ECO:0000259" key="1">
    <source>
        <dbReference type="Pfam" id="PF01738"/>
    </source>
</evidence>